<accession>A0A3D3QZ32</accession>
<dbReference type="Proteomes" id="UP000263642">
    <property type="component" value="Unassembled WGS sequence"/>
</dbReference>
<dbReference type="SUPFAM" id="SSF53649">
    <property type="entry name" value="Alkaline phosphatase-like"/>
    <property type="match status" value="1"/>
</dbReference>
<organism evidence="7 8">
    <name type="scientific">Gimesia maris</name>
    <dbReference type="NCBI Taxonomy" id="122"/>
    <lineage>
        <taxon>Bacteria</taxon>
        <taxon>Pseudomonadati</taxon>
        <taxon>Planctomycetota</taxon>
        <taxon>Planctomycetia</taxon>
        <taxon>Planctomycetales</taxon>
        <taxon>Planctomycetaceae</taxon>
        <taxon>Gimesia</taxon>
    </lineage>
</organism>
<dbReference type="CDD" id="cd16027">
    <property type="entry name" value="SGSH"/>
    <property type="match status" value="1"/>
</dbReference>
<keyword evidence="4" id="KW-0106">Calcium</keyword>
<dbReference type="GO" id="GO:0004065">
    <property type="term" value="F:arylsulfatase activity"/>
    <property type="evidence" value="ECO:0007669"/>
    <property type="project" value="TreeGrafter"/>
</dbReference>
<evidence type="ECO:0000256" key="5">
    <source>
        <dbReference type="SAM" id="MobiDB-lite"/>
    </source>
</evidence>
<evidence type="ECO:0000313" key="8">
    <source>
        <dbReference type="Proteomes" id="UP000263642"/>
    </source>
</evidence>
<protein>
    <submittedName>
        <fullName evidence="7">Sulfatase</fullName>
    </submittedName>
</protein>
<dbReference type="PANTHER" id="PTHR42693">
    <property type="entry name" value="ARYLSULFATASE FAMILY MEMBER"/>
    <property type="match status" value="1"/>
</dbReference>
<feature type="region of interest" description="Disordered" evidence="5">
    <location>
        <begin position="1"/>
        <end position="21"/>
    </location>
</feature>
<evidence type="ECO:0000256" key="1">
    <source>
        <dbReference type="ARBA" id="ARBA00008779"/>
    </source>
</evidence>
<feature type="compositionally biased region" description="Polar residues" evidence="5">
    <location>
        <begin position="7"/>
        <end position="21"/>
    </location>
</feature>
<dbReference type="InterPro" id="IPR000917">
    <property type="entry name" value="Sulfatase_N"/>
</dbReference>
<evidence type="ECO:0000256" key="2">
    <source>
        <dbReference type="ARBA" id="ARBA00022723"/>
    </source>
</evidence>
<gene>
    <name evidence="7" type="ORF">DIT97_00480</name>
</gene>
<evidence type="ECO:0000256" key="4">
    <source>
        <dbReference type="ARBA" id="ARBA00022837"/>
    </source>
</evidence>
<evidence type="ECO:0000259" key="6">
    <source>
        <dbReference type="Pfam" id="PF00884"/>
    </source>
</evidence>
<dbReference type="InterPro" id="IPR017850">
    <property type="entry name" value="Alkaline_phosphatase_core_sf"/>
</dbReference>
<dbReference type="PROSITE" id="PS00523">
    <property type="entry name" value="SULFATASE_1"/>
    <property type="match status" value="1"/>
</dbReference>
<reference evidence="7 8" key="1">
    <citation type="journal article" date="2018" name="Nat. Biotechnol.">
        <title>A standardized bacterial taxonomy based on genome phylogeny substantially revises the tree of life.</title>
        <authorList>
            <person name="Parks D.H."/>
            <person name="Chuvochina M."/>
            <person name="Waite D.W."/>
            <person name="Rinke C."/>
            <person name="Skarshewski A."/>
            <person name="Chaumeil P.A."/>
            <person name="Hugenholtz P."/>
        </authorList>
    </citation>
    <scope>NUCLEOTIDE SEQUENCE [LARGE SCALE GENOMIC DNA]</scope>
    <source>
        <strain evidence="7">UBA9375</strain>
    </source>
</reference>
<comment type="caution">
    <text evidence="7">The sequence shown here is derived from an EMBL/GenBank/DDBJ whole genome shotgun (WGS) entry which is preliminary data.</text>
</comment>
<dbReference type="InterPro" id="IPR050738">
    <property type="entry name" value="Sulfatase"/>
</dbReference>
<dbReference type="InterPro" id="IPR024607">
    <property type="entry name" value="Sulfatase_CS"/>
</dbReference>
<dbReference type="Pfam" id="PF00884">
    <property type="entry name" value="Sulfatase"/>
    <property type="match status" value="1"/>
</dbReference>
<dbReference type="AlphaFoldDB" id="A0A3D3QZ32"/>
<dbReference type="GO" id="GO:0046872">
    <property type="term" value="F:metal ion binding"/>
    <property type="evidence" value="ECO:0007669"/>
    <property type="project" value="UniProtKB-KW"/>
</dbReference>
<evidence type="ECO:0000256" key="3">
    <source>
        <dbReference type="ARBA" id="ARBA00022801"/>
    </source>
</evidence>
<name>A0A3D3QZ32_9PLAN</name>
<keyword evidence="3" id="KW-0378">Hydrolase</keyword>
<dbReference type="EMBL" id="DQAY01000008">
    <property type="protein sequence ID" value="HCO21606.1"/>
    <property type="molecule type" value="Genomic_DNA"/>
</dbReference>
<dbReference type="PANTHER" id="PTHR42693:SF53">
    <property type="entry name" value="ENDO-4-O-SULFATASE"/>
    <property type="match status" value="1"/>
</dbReference>
<comment type="similarity">
    <text evidence="1">Belongs to the sulfatase family.</text>
</comment>
<dbReference type="Gene3D" id="3.40.720.10">
    <property type="entry name" value="Alkaline Phosphatase, subunit A"/>
    <property type="match status" value="1"/>
</dbReference>
<sequence>MIPAEYTDSTIRTGVQDTHSNKPGNIAMTQHSLKSTCLPLLLFFLLGMLTHSAFAAKPPNILLIVSEDNGPELGCYDDPYAKTPHLDQLAKQGVRFENAFVPYSVCSPSRACFLTGKYPHQNGQIGLATHKFALYQKETPNFVTLLKEQGYQTGLIGKLHVNPEDAFPFDFRAIRSANFNRREPVTAYASQAAKFFARTKDQPWFLSVNFPDAHLPFIQQANGRPAHPLTADDVKPMPWVGVDTPRLRKQVANYYNCMARLDTGVGLLLNELDKAGATENTLIFYIGDHGAQFPRGKGSVYEGGLRVPLIVSWPGKTQPGMVRKELTSTLDLLPTALAAAGREIPEELAGRDLTPLLTDAPVKHWRDYIFGFTTGSFPRNCYIQHSLRDERYKLISNPRPGTENLIADSYLDESHPHFVISGATAADQKTISPQTKQVFARWSQPPRYELYDLQQDPCEWNNLAEDPDYTMVKTRLINALTKLQQQTRDPFLDPENLEAFVKEQLDHRDMKYRKQKDFRWSYIDSFANWRAEQ</sequence>
<proteinExistence type="inferred from homology"/>
<keyword evidence="2" id="KW-0479">Metal-binding</keyword>
<feature type="domain" description="Sulfatase N-terminal" evidence="6">
    <location>
        <begin position="59"/>
        <end position="341"/>
    </location>
</feature>
<evidence type="ECO:0000313" key="7">
    <source>
        <dbReference type="EMBL" id="HCO21606.1"/>
    </source>
</evidence>